<dbReference type="InterPro" id="IPR027417">
    <property type="entry name" value="P-loop_NTPase"/>
</dbReference>
<dbReference type="GO" id="GO:0016887">
    <property type="term" value="F:ATP hydrolysis activity"/>
    <property type="evidence" value="ECO:0007669"/>
    <property type="project" value="InterPro"/>
</dbReference>
<dbReference type="InterPro" id="IPR039421">
    <property type="entry name" value="Type_1_exporter"/>
</dbReference>
<dbReference type="Gene3D" id="3.40.50.300">
    <property type="entry name" value="P-loop containing nucleotide triphosphate hydrolases"/>
    <property type="match status" value="1"/>
</dbReference>
<gene>
    <name evidence="13" type="ORF">QD47_22055</name>
</gene>
<evidence type="ECO:0000313" key="14">
    <source>
        <dbReference type="Proteomes" id="UP000032534"/>
    </source>
</evidence>
<evidence type="ECO:0000256" key="9">
    <source>
        <dbReference type="ARBA" id="ARBA00023136"/>
    </source>
</evidence>
<reference evidence="13 14" key="1">
    <citation type="submission" date="2014-11" db="EMBL/GenBank/DDBJ databases">
        <title>Draft Genome Sequences of Paenibacillus polymyxa NRRL B-30509 and Paenibacillus terrae NRRL B-30644, Strains from a Poultry Environment that Produce Tridecaptin A and Paenicidins.</title>
        <authorList>
            <person name="van Belkum M.J."/>
            <person name="Lohans C.T."/>
            <person name="Vederas J.C."/>
        </authorList>
    </citation>
    <scope>NUCLEOTIDE SEQUENCE [LARGE SCALE GENOMIC DNA]</scope>
    <source>
        <strain evidence="13 14">NRRL B-30644</strain>
    </source>
</reference>
<dbReference type="GO" id="GO:0008234">
    <property type="term" value="F:cysteine-type peptidase activity"/>
    <property type="evidence" value="ECO:0007669"/>
    <property type="project" value="UniProtKB-KW"/>
</dbReference>
<dbReference type="PROSITE" id="PS00211">
    <property type="entry name" value="ABC_TRANSPORTER_1"/>
    <property type="match status" value="1"/>
</dbReference>
<dbReference type="InterPro" id="IPR003593">
    <property type="entry name" value="AAA+_ATPase"/>
</dbReference>
<dbReference type="OrthoDB" id="9762778at2"/>
<evidence type="ECO:0000256" key="7">
    <source>
        <dbReference type="ARBA" id="ARBA00022840"/>
    </source>
</evidence>
<evidence type="ECO:0000256" key="1">
    <source>
        <dbReference type="ARBA" id="ARBA00004651"/>
    </source>
</evidence>
<evidence type="ECO:0000313" key="13">
    <source>
        <dbReference type="EMBL" id="KJD43513.1"/>
    </source>
</evidence>
<keyword evidence="5" id="KW-0547">Nucleotide-binding</keyword>
<dbReference type="InterPro" id="IPR011527">
    <property type="entry name" value="ABC1_TM_dom"/>
</dbReference>
<keyword evidence="4 10" id="KW-0812">Transmembrane</keyword>
<feature type="domain" description="ABC transporter" evidence="11">
    <location>
        <begin position="339"/>
        <end position="551"/>
    </location>
</feature>
<comment type="subcellular location">
    <subcellularLocation>
        <location evidence="1">Cell membrane</location>
        <topology evidence="1">Multi-pass membrane protein</topology>
    </subcellularLocation>
</comment>
<evidence type="ECO:0000256" key="3">
    <source>
        <dbReference type="ARBA" id="ARBA00022475"/>
    </source>
</evidence>
<feature type="transmembrane region" description="Helical" evidence="10">
    <location>
        <begin position="276"/>
        <end position="298"/>
    </location>
</feature>
<dbReference type="FunFam" id="3.40.50.300:FF:000299">
    <property type="entry name" value="ABC transporter ATP-binding protein/permease"/>
    <property type="match status" value="1"/>
</dbReference>
<feature type="transmembrane region" description="Helical" evidence="10">
    <location>
        <begin position="247"/>
        <end position="270"/>
    </location>
</feature>
<dbReference type="GO" id="GO:0005524">
    <property type="term" value="F:ATP binding"/>
    <property type="evidence" value="ECO:0007669"/>
    <property type="project" value="UniProtKB-KW"/>
</dbReference>
<dbReference type="GO" id="GO:0034040">
    <property type="term" value="F:ATPase-coupled lipid transmembrane transporter activity"/>
    <property type="evidence" value="ECO:0007669"/>
    <property type="project" value="TreeGrafter"/>
</dbReference>
<keyword evidence="2" id="KW-0813">Transport</keyword>
<dbReference type="SMART" id="SM00382">
    <property type="entry name" value="AAA"/>
    <property type="match status" value="1"/>
</dbReference>
<keyword evidence="7 13" id="KW-0067">ATP-binding</keyword>
<protein>
    <submittedName>
        <fullName evidence="13">ABC transporter ATP-binding protein</fullName>
    </submittedName>
</protein>
<dbReference type="PROSITE" id="PS50929">
    <property type="entry name" value="ABC_TM1F"/>
    <property type="match status" value="1"/>
</dbReference>
<dbReference type="Pfam" id="PF00005">
    <property type="entry name" value="ABC_tran"/>
    <property type="match status" value="1"/>
</dbReference>
<evidence type="ECO:0000256" key="6">
    <source>
        <dbReference type="ARBA" id="ARBA00022807"/>
    </source>
</evidence>
<evidence type="ECO:0000256" key="2">
    <source>
        <dbReference type="ARBA" id="ARBA00022448"/>
    </source>
</evidence>
<comment type="caution">
    <text evidence="13">The sequence shown here is derived from an EMBL/GenBank/DDBJ whole genome shotgun (WGS) entry which is preliminary data.</text>
</comment>
<keyword evidence="8 10" id="KW-1133">Transmembrane helix</keyword>
<dbReference type="SUPFAM" id="SSF52540">
    <property type="entry name" value="P-loop containing nucleoside triphosphate hydrolases"/>
    <property type="match status" value="1"/>
</dbReference>
<evidence type="ECO:0000256" key="4">
    <source>
        <dbReference type="ARBA" id="ARBA00022692"/>
    </source>
</evidence>
<dbReference type="Proteomes" id="UP000032534">
    <property type="component" value="Unassembled WGS sequence"/>
</dbReference>
<dbReference type="PROSITE" id="PS50893">
    <property type="entry name" value="ABC_TRANSPORTER_2"/>
    <property type="match status" value="1"/>
</dbReference>
<dbReference type="InterPro" id="IPR017871">
    <property type="entry name" value="ABC_transporter-like_CS"/>
</dbReference>
<feature type="transmembrane region" description="Helical" evidence="10">
    <location>
        <begin position="133"/>
        <end position="156"/>
    </location>
</feature>
<dbReference type="PATRIC" id="fig|159743.3.peg.4906"/>
<feature type="transmembrane region" description="Helical" evidence="10">
    <location>
        <begin position="57"/>
        <end position="77"/>
    </location>
</feature>
<keyword evidence="6" id="KW-0788">Thiol protease</keyword>
<dbReference type="InterPro" id="IPR003439">
    <property type="entry name" value="ABC_transporter-like_ATP-bd"/>
</dbReference>
<dbReference type="RefSeq" id="WP_044648145.1">
    <property type="nucleotide sequence ID" value="NZ_JTHP01000055.1"/>
</dbReference>
<evidence type="ECO:0000256" key="5">
    <source>
        <dbReference type="ARBA" id="ARBA00022741"/>
    </source>
</evidence>
<keyword evidence="14" id="KW-1185">Reference proteome</keyword>
<dbReference type="PANTHER" id="PTHR24221">
    <property type="entry name" value="ATP-BINDING CASSETTE SUB-FAMILY B"/>
    <property type="match status" value="1"/>
</dbReference>
<dbReference type="EMBL" id="JTHP01000055">
    <property type="protein sequence ID" value="KJD43513.1"/>
    <property type="molecule type" value="Genomic_DNA"/>
</dbReference>
<keyword evidence="6" id="KW-0645">Protease</keyword>
<keyword evidence="6" id="KW-0378">Hydrolase</keyword>
<keyword evidence="9 10" id="KW-0472">Membrane</keyword>
<dbReference type="PANTHER" id="PTHR24221:SF653">
    <property type="entry name" value="TRANSPORT ATP-BINDING PROTEIN CYDC"/>
    <property type="match status" value="1"/>
</dbReference>
<accession>A0A0D7WXQ9</accession>
<dbReference type="InterPro" id="IPR036640">
    <property type="entry name" value="ABC1_TM_sf"/>
</dbReference>
<dbReference type="GO" id="GO:0140359">
    <property type="term" value="F:ABC-type transporter activity"/>
    <property type="evidence" value="ECO:0007669"/>
    <property type="project" value="InterPro"/>
</dbReference>
<feature type="domain" description="ABC transmembrane type-1" evidence="12">
    <location>
        <begin position="24"/>
        <end position="307"/>
    </location>
</feature>
<evidence type="ECO:0000256" key="10">
    <source>
        <dbReference type="SAM" id="Phobius"/>
    </source>
</evidence>
<keyword evidence="3" id="KW-1003">Cell membrane</keyword>
<proteinExistence type="predicted"/>
<dbReference type="AlphaFoldDB" id="A0A0D7WXQ9"/>
<sequence length="551" mass="60390">MRRHGMRIMAQLLVLAGPLLPVLLITIVTGVLGFACAIGIIVYGALALLTATGITTGYSMTFLLMLIVVCAVLRGVFRYGEQMSGHYLAFKLLAVLRDKVLQALRRLAPAKLEGKDKGNLISLITSDIELLEVFYAHTIAPVMIGIITSLLMVFFIGSYEPLLGWLAALAYITVGLFIPLLTSRMGRRQGMEYRSSFGKLSSYFLDSLRGMKEIVQYGRGEQRLAEINRRTDQLDAKQKSLKHHEGITRAITDAAVVGFSFLMLLAGLYGMSKGQVSFTGMLVSVIALFSSFGPVVALSNLSNNLLQTLASGERVLSLLEETPEVEENIGGMSVAFSGAKVDRVTFAYDGQTVLDDVSLTIPHKRITGIQGKSGSGKSTLLKLLMRFRDPQQGGILLSGHDLKEIGTKHLRGLQSYVDQDTFLFDDTIAANIKIGKPDATHEQVVEAARRASVHDFIMTLPQGYDSRVGELGDRLSGGERQRLGLARAFVHDAPLLLLDEPTSNLDSLNEAIILKSLKEQQQDKTIVLVSHRSSTMRIADDLFQMDNRRLS</sequence>
<organism evidence="13 14">
    <name type="scientific">Paenibacillus terrae</name>
    <dbReference type="NCBI Taxonomy" id="159743"/>
    <lineage>
        <taxon>Bacteria</taxon>
        <taxon>Bacillati</taxon>
        <taxon>Bacillota</taxon>
        <taxon>Bacilli</taxon>
        <taxon>Bacillales</taxon>
        <taxon>Paenibacillaceae</taxon>
        <taxon>Paenibacillus</taxon>
    </lineage>
</organism>
<evidence type="ECO:0000259" key="12">
    <source>
        <dbReference type="PROSITE" id="PS50929"/>
    </source>
</evidence>
<feature type="transmembrane region" description="Helical" evidence="10">
    <location>
        <begin position="162"/>
        <end position="181"/>
    </location>
</feature>
<name>A0A0D7WXQ9_9BACL</name>
<dbReference type="GO" id="GO:0005886">
    <property type="term" value="C:plasma membrane"/>
    <property type="evidence" value="ECO:0007669"/>
    <property type="project" value="UniProtKB-SubCell"/>
</dbReference>
<evidence type="ECO:0000256" key="8">
    <source>
        <dbReference type="ARBA" id="ARBA00022989"/>
    </source>
</evidence>
<evidence type="ECO:0000259" key="11">
    <source>
        <dbReference type="PROSITE" id="PS50893"/>
    </source>
</evidence>
<dbReference type="Gene3D" id="1.20.1560.10">
    <property type="entry name" value="ABC transporter type 1, transmembrane domain"/>
    <property type="match status" value="1"/>
</dbReference>
<dbReference type="SUPFAM" id="SSF90123">
    <property type="entry name" value="ABC transporter transmembrane region"/>
    <property type="match status" value="1"/>
</dbReference>
<feature type="transmembrane region" description="Helical" evidence="10">
    <location>
        <begin position="12"/>
        <end position="45"/>
    </location>
</feature>
<dbReference type="Pfam" id="PF00664">
    <property type="entry name" value="ABC_membrane"/>
    <property type="match status" value="1"/>
</dbReference>